<dbReference type="AlphaFoldDB" id="A0A4Y7T052"/>
<gene>
    <name evidence="1" type="ORF">FA13DRAFT_1634787</name>
</gene>
<dbReference type="STRING" id="71717.A0A4Y7T052"/>
<evidence type="ECO:0000313" key="1">
    <source>
        <dbReference type="EMBL" id="TEB27284.1"/>
    </source>
</evidence>
<comment type="caution">
    <text evidence="1">The sequence shown here is derived from an EMBL/GenBank/DDBJ whole genome shotgun (WGS) entry which is preliminary data.</text>
</comment>
<evidence type="ECO:0000313" key="2">
    <source>
        <dbReference type="Proteomes" id="UP000298030"/>
    </source>
</evidence>
<feature type="non-terminal residue" evidence="1">
    <location>
        <position position="129"/>
    </location>
</feature>
<accession>A0A4Y7T052</accession>
<dbReference type="EMBL" id="QPFP01000041">
    <property type="protein sequence ID" value="TEB27284.1"/>
    <property type="molecule type" value="Genomic_DNA"/>
</dbReference>
<dbReference type="OrthoDB" id="2945320at2759"/>
<proteinExistence type="predicted"/>
<reference evidence="1 2" key="1">
    <citation type="journal article" date="2019" name="Nat. Ecol. Evol.">
        <title>Megaphylogeny resolves global patterns of mushroom evolution.</title>
        <authorList>
            <person name="Varga T."/>
            <person name="Krizsan K."/>
            <person name="Foldi C."/>
            <person name="Dima B."/>
            <person name="Sanchez-Garcia M."/>
            <person name="Sanchez-Ramirez S."/>
            <person name="Szollosi G.J."/>
            <person name="Szarkandi J.G."/>
            <person name="Papp V."/>
            <person name="Albert L."/>
            <person name="Andreopoulos W."/>
            <person name="Angelini C."/>
            <person name="Antonin V."/>
            <person name="Barry K.W."/>
            <person name="Bougher N.L."/>
            <person name="Buchanan P."/>
            <person name="Buyck B."/>
            <person name="Bense V."/>
            <person name="Catcheside P."/>
            <person name="Chovatia M."/>
            <person name="Cooper J."/>
            <person name="Damon W."/>
            <person name="Desjardin D."/>
            <person name="Finy P."/>
            <person name="Geml J."/>
            <person name="Haridas S."/>
            <person name="Hughes K."/>
            <person name="Justo A."/>
            <person name="Karasinski D."/>
            <person name="Kautmanova I."/>
            <person name="Kiss B."/>
            <person name="Kocsube S."/>
            <person name="Kotiranta H."/>
            <person name="LaButti K.M."/>
            <person name="Lechner B.E."/>
            <person name="Liimatainen K."/>
            <person name="Lipzen A."/>
            <person name="Lukacs Z."/>
            <person name="Mihaltcheva S."/>
            <person name="Morgado L.N."/>
            <person name="Niskanen T."/>
            <person name="Noordeloos M.E."/>
            <person name="Ohm R.A."/>
            <person name="Ortiz-Santana B."/>
            <person name="Ovrebo C."/>
            <person name="Racz N."/>
            <person name="Riley R."/>
            <person name="Savchenko A."/>
            <person name="Shiryaev A."/>
            <person name="Soop K."/>
            <person name="Spirin V."/>
            <person name="Szebenyi C."/>
            <person name="Tomsovsky M."/>
            <person name="Tulloss R.E."/>
            <person name="Uehling J."/>
            <person name="Grigoriev I.V."/>
            <person name="Vagvolgyi C."/>
            <person name="Papp T."/>
            <person name="Martin F.M."/>
            <person name="Miettinen O."/>
            <person name="Hibbett D.S."/>
            <person name="Nagy L.G."/>
        </authorList>
    </citation>
    <scope>NUCLEOTIDE SEQUENCE [LARGE SCALE GENOMIC DNA]</scope>
    <source>
        <strain evidence="1 2">FP101781</strain>
    </source>
</reference>
<sequence length="129" mass="15417">MDVDHRADAHRGRYANRAKQHRNLQALEAVRTPGELWRLKRWWTDPKPRPERVKLETFKEDFQERMNPPPILPRFIDQEIVENDHVRASRIPERTVDISPKQSFSRPFTSEELAWVKTRLKKKPAKSAR</sequence>
<dbReference type="Proteomes" id="UP000298030">
    <property type="component" value="Unassembled WGS sequence"/>
</dbReference>
<keyword evidence="2" id="KW-1185">Reference proteome</keyword>
<name>A0A4Y7T052_COPMI</name>
<organism evidence="1 2">
    <name type="scientific">Coprinellus micaceus</name>
    <name type="common">Glistening ink-cap mushroom</name>
    <name type="synonym">Coprinus micaceus</name>
    <dbReference type="NCBI Taxonomy" id="71717"/>
    <lineage>
        <taxon>Eukaryota</taxon>
        <taxon>Fungi</taxon>
        <taxon>Dikarya</taxon>
        <taxon>Basidiomycota</taxon>
        <taxon>Agaricomycotina</taxon>
        <taxon>Agaricomycetes</taxon>
        <taxon>Agaricomycetidae</taxon>
        <taxon>Agaricales</taxon>
        <taxon>Agaricineae</taxon>
        <taxon>Psathyrellaceae</taxon>
        <taxon>Coprinellus</taxon>
    </lineage>
</organism>
<protein>
    <submittedName>
        <fullName evidence="1">Uncharacterized protein</fullName>
    </submittedName>
</protein>